<dbReference type="GO" id="GO:0016779">
    <property type="term" value="F:nucleotidyltransferase activity"/>
    <property type="evidence" value="ECO:0007669"/>
    <property type="project" value="UniProtKB-KW"/>
</dbReference>
<feature type="compositionally biased region" description="Basic and acidic residues" evidence="13">
    <location>
        <begin position="250"/>
        <end position="266"/>
    </location>
</feature>
<sequence>MATLDELVKAITQLQSEVVSSKDLTNSLAERVSQLQYKVEKKEQSPTGVSWPDTSSQTSGGNLTNISLNVPSAIPLAPPERFAGDPFKAQSFLVQVELHFTCTPHTFPDAQSKVAFLLSYLSGDVATWAIPLVRKNSPLLYNWKNVVCEFERVFDRRTVTQSADRELLDLRQGNQDLVSYLANFNRLVAETSWPEEKQAALFYRGLKEELKDILAQIDPQPANCQDLINLVLRLDHRVNERKGTRKKTEKHSWHAHDNKDSRTPRERTPELMEIGTIRRPLTKDEKDLRRKNGQCLYCGRKGHFAKDCPIKTKSKRGPVQKVATNASVESENLKHPSCREGLLLGVTVDPSQSKHLKLGIRVQVKKKTYFKKALVDSGATGNFVDAQLVRAWGIPCIEKKTPETIQAVDGKLLTGGPITLQTAPLTIICEGKNQRKKHKEELILDVIHAPQYGIIFGLPWLTHHNPEINWAERKIVFSSVLCKEHCLQRTQESEVRHSYIATAAEKEVQLPKQYSSYEDVFDEKEAENLPPHRSYNCQIDLVPGGILPNCRVYALSEHENQHLRKYLDQFLENGFIRPSKSPTASPLFFVSKTNGELRTCIDYRGLNKITIKNKYPLPLIPVLLEQVKKAKIYTKLDLRGAYHLVRMREGDEWKTAFKTRYGLFEYTVMPFGLCNAPAAFQFFLNDVLRKYLDIFAIVYIDDILIYSDNENEHVQHVKKILAALRKHHIYCKLTKCEFHVTTVEFLGVILTPQEADQAFSTLKEAFSTAPVLTHPDADRPFIVEADTSDVAIGAFLSQRNKDTGQLHPVAYMSRKLNKAKQNYVIAEKELLAICDAFKEWRHHLLGAKYTVTVYTDHRNLQFMSSARLLTPRQLRWILFFAEFDFVVTFRPGKDNRKADALSRQESTTLPAVQTSRAIIAPDKVLCIIKTEDFFEDIRNSFTVEKWQVWAQADPKRSIKQGLPFHDARLFVPTTKLRKIVFHWLHVIPTAGHPGTPKTLELIQRYFWWPTLTKDVKTMETTAKSVLALKQVIQNRKGCYTPSQPQVVRGNTSF</sequence>
<dbReference type="FunFam" id="3.10.20.370:FF:000001">
    <property type="entry name" value="Retrovirus-related Pol polyprotein from transposon 17.6-like protein"/>
    <property type="match status" value="1"/>
</dbReference>
<comment type="caution">
    <text evidence="16">The sequence shown here is derived from an EMBL/GenBank/DDBJ whole genome shotgun (WGS) entry which is preliminary data.</text>
</comment>
<dbReference type="Gene3D" id="2.40.70.10">
    <property type="entry name" value="Acid Proteases"/>
    <property type="match status" value="1"/>
</dbReference>
<dbReference type="Pfam" id="PF03732">
    <property type="entry name" value="Retrotrans_gag"/>
    <property type="match status" value="1"/>
</dbReference>
<dbReference type="GO" id="GO:0006508">
    <property type="term" value="P:proteolysis"/>
    <property type="evidence" value="ECO:0007669"/>
    <property type="project" value="UniProtKB-KW"/>
</dbReference>
<proteinExistence type="inferred from homology"/>
<dbReference type="SUPFAM" id="SSF50630">
    <property type="entry name" value="Acid proteases"/>
    <property type="match status" value="1"/>
</dbReference>
<keyword evidence="8" id="KW-0255">Endonuclease</keyword>
<feature type="region of interest" description="Disordered" evidence="13">
    <location>
        <begin position="39"/>
        <end position="62"/>
    </location>
</feature>
<feature type="domain" description="Reverse transcriptase" evidence="15">
    <location>
        <begin position="571"/>
        <end position="750"/>
    </location>
</feature>
<dbReference type="Gene3D" id="1.10.340.70">
    <property type="match status" value="1"/>
</dbReference>
<dbReference type="InterPro" id="IPR043128">
    <property type="entry name" value="Rev_trsase/Diguanyl_cyclase"/>
</dbReference>
<keyword evidence="12" id="KW-0862">Zinc</keyword>
<evidence type="ECO:0000256" key="12">
    <source>
        <dbReference type="PROSITE-ProRule" id="PRU00047"/>
    </source>
</evidence>
<dbReference type="AlphaFoldDB" id="A0AAV7UUA7"/>
<dbReference type="InterPro" id="IPR041577">
    <property type="entry name" value="RT_RNaseH_2"/>
</dbReference>
<dbReference type="SUPFAM" id="SSF56672">
    <property type="entry name" value="DNA/RNA polymerases"/>
    <property type="match status" value="1"/>
</dbReference>
<feature type="region of interest" description="Disordered" evidence="13">
    <location>
        <begin position="240"/>
        <end position="266"/>
    </location>
</feature>
<evidence type="ECO:0000256" key="5">
    <source>
        <dbReference type="ARBA" id="ARBA00022695"/>
    </source>
</evidence>
<dbReference type="PANTHER" id="PTHR37984">
    <property type="entry name" value="PROTEIN CBG26694"/>
    <property type="match status" value="1"/>
</dbReference>
<evidence type="ECO:0000256" key="4">
    <source>
        <dbReference type="ARBA" id="ARBA00022679"/>
    </source>
</evidence>
<keyword evidence="7" id="KW-0064">Aspartyl protease</keyword>
<evidence type="ECO:0000256" key="13">
    <source>
        <dbReference type="SAM" id="MobiDB-lite"/>
    </source>
</evidence>
<evidence type="ECO:0000313" key="17">
    <source>
        <dbReference type="Proteomes" id="UP001066276"/>
    </source>
</evidence>
<dbReference type="GO" id="GO:0008270">
    <property type="term" value="F:zinc ion binding"/>
    <property type="evidence" value="ECO:0007669"/>
    <property type="project" value="UniProtKB-KW"/>
</dbReference>
<dbReference type="Gene3D" id="3.30.70.270">
    <property type="match status" value="1"/>
</dbReference>
<dbReference type="Pfam" id="PF17919">
    <property type="entry name" value="RT_RNaseH_2"/>
    <property type="match status" value="1"/>
</dbReference>
<evidence type="ECO:0000259" key="15">
    <source>
        <dbReference type="PROSITE" id="PS50878"/>
    </source>
</evidence>
<reference evidence="16" key="1">
    <citation type="journal article" date="2022" name="bioRxiv">
        <title>Sequencing and chromosome-scale assembly of the giantPleurodeles waltlgenome.</title>
        <authorList>
            <person name="Brown T."/>
            <person name="Elewa A."/>
            <person name="Iarovenko S."/>
            <person name="Subramanian E."/>
            <person name="Araus A.J."/>
            <person name="Petzold A."/>
            <person name="Susuki M."/>
            <person name="Suzuki K.-i.T."/>
            <person name="Hayashi T."/>
            <person name="Toyoda A."/>
            <person name="Oliveira C."/>
            <person name="Osipova E."/>
            <person name="Leigh N.D."/>
            <person name="Simon A."/>
            <person name="Yun M.H."/>
        </authorList>
    </citation>
    <scope>NUCLEOTIDE SEQUENCE</scope>
    <source>
        <strain evidence="16">20211129_DDA</strain>
        <tissue evidence="16">Liver</tissue>
    </source>
</reference>
<keyword evidence="12" id="KW-0863">Zinc-finger</keyword>
<dbReference type="CDD" id="cd00303">
    <property type="entry name" value="retropepsin_like"/>
    <property type="match status" value="1"/>
</dbReference>
<name>A0AAV7UUA7_PLEWA</name>
<evidence type="ECO:0000256" key="7">
    <source>
        <dbReference type="ARBA" id="ARBA00022750"/>
    </source>
</evidence>
<dbReference type="InterPro" id="IPR000477">
    <property type="entry name" value="RT_dom"/>
</dbReference>
<feature type="compositionally biased region" description="Polar residues" evidence="13">
    <location>
        <begin position="45"/>
        <end position="62"/>
    </location>
</feature>
<accession>A0AAV7UUA7</accession>
<keyword evidence="17" id="KW-1185">Reference proteome</keyword>
<dbReference type="GO" id="GO:0003677">
    <property type="term" value="F:DNA binding"/>
    <property type="evidence" value="ECO:0007669"/>
    <property type="project" value="UniProtKB-KW"/>
</dbReference>
<dbReference type="InterPro" id="IPR005162">
    <property type="entry name" value="Retrotrans_gag_dom"/>
</dbReference>
<keyword evidence="12" id="KW-0479">Metal-binding</keyword>
<dbReference type="CDD" id="cd09274">
    <property type="entry name" value="RNase_HI_RT_Ty3"/>
    <property type="match status" value="1"/>
</dbReference>
<evidence type="ECO:0000256" key="11">
    <source>
        <dbReference type="ARBA" id="ARBA00039658"/>
    </source>
</evidence>
<evidence type="ECO:0000256" key="6">
    <source>
        <dbReference type="ARBA" id="ARBA00022722"/>
    </source>
</evidence>
<dbReference type="Gene3D" id="4.10.60.10">
    <property type="entry name" value="Zinc finger, CCHC-type"/>
    <property type="match status" value="1"/>
</dbReference>
<evidence type="ECO:0000256" key="10">
    <source>
        <dbReference type="ARBA" id="ARBA00023268"/>
    </source>
</evidence>
<evidence type="ECO:0000313" key="16">
    <source>
        <dbReference type="EMBL" id="KAJ1191207.1"/>
    </source>
</evidence>
<dbReference type="Proteomes" id="UP001066276">
    <property type="component" value="Chromosome 2_2"/>
</dbReference>
<dbReference type="PROSITE" id="PS50878">
    <property type="entry name" value="RT_POL"/>
    <property type="match status" value="1"/>
</dbReference>
<evidence type="ECO:0000256" key="3">
    <source>
        <dbReference type="ARBA" id="ARBA00022670"/>
    </source>
</evidence>
<dbReference type="PROSITE" id="PS50158">
    <property type="entry name" value="ZF_CCHC"/>
    <property type="match status" value="1"/>
</dbReference>
<evidence type="ECO:0000256" key="2">
    <source>
        <dbReference type="ARBA" id="ARBA00012180"/>
    </source>
</evidence>
<dbReference type="Pfam" id="PF17921">
    <property type="entry name" value="Integrase_H2C2"/>
    <property type="match status" value="1"/>
</dbReference>
<evidence type="ECO:0000256" key="8">
    <source>
        <dbReference type="ARBA" id="ARBA00022759"/>
    </source>
</evidence>
<keyword evidence="9" id="KW-0238">DNA-binding</keyword>
<dbReference type="InterPro" id="IPR050951">
    <property type="entry name" value="Retrovirus_Pol_polyprotein"/>
</dbReference>
<comment type="similarity">
    <text evidence="1">Belongs to the beta type-B retroviral polymerase family. HERV class-II K(HML-2) pol subfamily.</text>
</comment>
<dbReference type="CDD" id="cd01647">
    <property type="entry name" value="RT_LTR"/>
    <property type="match status" value="1"/>
</dbReference>
<dbReference type="InterPro" id="IPR043502">
    <property type="entry name" value="DNA/RNA_pol_sf"/>
</dbReference>
<feature type="domain" description="CCHC-type" evidence="14">
    <location>
        <begin position="295"/>
        <end position="309"/>
    </location>
</feature>
<dbReference type="EMBL" id="JANPWB010000004">
    <property type="protein sequence ID" value="KAJ1191207.1"/>
    <property type="molecule type" value="Genomic_DNA"/>
</dbReference>
<evidence type="ECO:0000259" key="14">
    <source>
        <dbReference type="PROSITE" id="PS50158"/>
    </source>
</evidence>
<dbReference type="Gene3D" id="3.10.10.10">
    <property type="entry name" value="HIV Type 1 Reverse Transcriptase, subunit A, domain 1"/>
    <property type="match status" value="1"/>
</dbReference>
<protein>
    <recommendedName>
        <fullName evidence="11">Gypsy retrotransposon integrase-like protein 1</fullName>
        <ecNumber evidence="2">3.1.26.4</ecNumber>
    </recommendedName>
</protein>
<keyword evidence="8" id="KW-0378">Hydrolase</keyword>
<dbReference type="SMART" id="SM00343">
    <property type="entry name" value="ZnF_C2HC"/>
    <property type="match status" value="1"/>
</dbReference>
<dbReference type="InterPro" id="IPR021109">
    <property type="entry name" value="Peptidase_aspartic_dom_sf"/>
</dbReference>
<dbReference type="GO" id="GO:0004190">
    <property type="term" value="F:aspartic-type endopeptidase activity"/>
    <property type="evidence" value="ECO:0007669"/>
    <property type="project" value="UniProtKB-KW"/>
</dbReference>
<dbReference type="Gene3D" id="3.10.20.370">
    <property type="match status" value="1"/>
</dbReference>
<dbReference type="InterPro" id="IPR041588">
    <property type="entry name" value="Integrase_H2C2"/>
</dbReference>
<keyword evidence="6" id="KW-0540">Nuclease</keyword>
<dbReference type="GO" id="GO:0004523">
    <property type="term" value="F:RNA-DNA hybrid ribonuclease activity"/>
    <property type="evidence" value="ECO:0007669"/>
    <property type="project" value="UniProtKB-EC"/>
</dbReference>
<dbReference type="PANTHER" id="PTHR37984:SF5">
    <property type="entry name" value="PROTEIN NYNRIN-LIKE"/>
    <property type="match status" value="1"/>
</dbReference>
<dbReference type="InterPro" id="IPR001878">
    <property type="entry name" value="Znf_CCHC"/>
</dbReference>
<dbReference type="InterPro" id="IPR036875">
    <property type="entry name" value="Znf_CCHC_sf"/>
</dbReference>
<keyword evidence="4" id="KW-0808">Transferase</keyword>
<dbReference type="EC" id="3.1.26.4" evidence="2"/>
<gene>
    <name evidence="16" type="ORF">NDU88_000523</name>
</gene>
<dbReference type="SUPFAM" id="SSF57756">
    <property type="entry name" value="Retrovirus zinc finger-like domains"/>
    <property type="match status" value="1"/>
</dbReference>
<evidence type="ECO:0000256" key="1">
    <source>
        <dbReference type="ARBA" id="ARBA00010879"/>
    </source>
</evidence>
<keyword evidence="3" id="KW-0645">Protease</keyword>
<dbReference type="Pfam" id="PF00078">
    <property type="entry name" value="RVT_1"/>
    <property type="match status" value="1"/>
</dbReference>
<organism evidence="16 17">
    <name type="scientific">Pleurodeles waltl</name>
    <name type="common">Iberian ribbed newt</name>
    <dbReference type="NCBI Taxonomy" id="8319"/>
    <lineage>
        <taxon>Eukaryota</taxon>
        <taxon>Metazoa</taxon>
        <taxon>Chordata</taxon>
        <taxon>Craniata</taxon>
        <taxon>Vertebrata</taxon>
        <taxon>Euteleostomi</taxon>
        <taxon>Amphibia</taxon>
        <taxon>Batrachia</taxon>
        <taxon>Caudata</taxon>
        <taxon>Salamandroidea</taxon>
        <taxon>Salamandridae</taxon>
        <taxon>Pleurodelinae</taxon>
        <taxon>Pleurodeles</taxon>
    </lineage>
</organism>
<keyword evidence="10" id="KW-0511">Multifunctional enzyme</keyword>
<keyword evidence="5" id="KW-0548">Nucleotidyltransferase</keyword>
<evidence type="ECO:0000256" key="9">
    <source>
        <dbReference type="ARBA" id="ARBA00023125"/>
    </source>
</evidence>